<organism evidence="1">
    <name type="scientific">marine sediment metagenome</name>
    <dbReference type="NCBI Taxonomy" id="412755"/>
    <lineage>
        <taxon>unclassified sequences</taxon>
        <taxon>metagenomes</taxon>
        <taxon>ecological metagenomes</taxon>
    </lineage>
</organism>
<evidence type="ECO:0000313" key="1">
    <source>
        <dbReference type="EMBL" id="KKK58526.1"/>
    </source>
</evidence>
<proteinExistence type="predicted"/>
<reference evidence="1" key="1">
    <citation type="journal article" date="2015" name="Nature">
        <title>Complex archaea that bridge the gap between prokaryotes and eukaryotes.</title>
        <authorList>
            <person name="Spang A."/>
            <person name="Saw J.H."/>
            <person name="Jorgensen S.L."/>
            <person name="Zaremba-Niedzwiedzka K."/>
            <person name="Martijn J."/>
            <person name="Lind A.E."/>
            <person name="van Eijk R."/>
            <person name="Schleper C."/>
            <person name="Guy L."/>
            <person name="Ettema T.J."/>
        </authorList>
    </citation>
    <scope>NUCLEOTIDE SEQUENCE</scope>
</reference>
<comment type="caution">
    <text evidence="1">The sequence shown here is derived from an EMBL/GenBank/DDBJ whole genome shotgun (WGS) entry which is preliminary data.</text>
</comment>
<dbReference type="EMBL" id="LAZR01063938">
    <property type="protein sequence ID" value="KKK58526.1"/>
    <property type="molecule type" value="Genomic_DNA"/>
</dbReference>
<sequence>MTLEEDVAKLTERVEFLKREYNRMYHTENLLYNEILRLIGIMNLLNKALWEKRDYTSTTLKVLNSELSVYNRELLQHFEFHHRDKKERFNPKRKTNYKEYTNE</sequence>
<name>A0A0F8ZET2_9ZZZZ</name>
<accession>A0A0F8ZET2</accession>
<protein>
    <submittedName>
        <fullName evidence="1">Uncharacterized protein</fullName>
    </submittedName>
</protein>
<gene>
    <name evidence="1" type="ORF">LCGC14_3043560</name>
</gene>
<dbReference type="AlphaFoldDB" id="A0A0F8ZET2"/>